<dbReference type="Pfam" id="PF01547">
    <property type="entry name" value="SBP_bac_1"/>
    <property type="match status" value="1"/>
</dbReference>
<feature type="region of interest" description="Disordered" evidence="6">
    <location>
        <begin position="31"/>
        <end position="61"/>
    </location>
</feature>
<dbReference type="SUPFAM" id="SSF53850">
    <property type="entry name" value="Periplasmic binding protein-like II"/>
    <property type="match status" value="1"/>
</dbReference>
<dbReference type="EMBL" id="CP048000">
    <property type="protein sequence ID" value="QHQ62379.1"/>
    <property type="molecule type" value="Genomic_DNA"/>
</dbReference>
<evidence type="ECO:0000256" key="1">
    <source>
        <dbReference type="ARBA" id="ARBA00022475"/>
    </source>
</evidence>
<keyword evidence="9" id="KW-1185">Reference proteome</keyword>
<proteinExistence type="predicted"/>
<evidence type="ECO:0000256" key="5">
    <source>
        <dbReference type="ARBA" id="ARBA00023288"/>
    </source>
</evidence>
<evidence type="ECO:0000256" key="4">
    <source>
        <dbReference type="ARBA" id="ARBA00023139"/>
    </source>
</evidence>
<organism evidence="8 9">
    <name type="scientific">Anaerocolumna sedimenticola</name>
    <dbReference type="NCBI Taxonomy" id="2696063"/>
    <lineage>
        <taxon>Bacteria</taxon>
        <taxon>Bacillati</taxon>
        <taxon>Bacillota</taxon>
        <taxon>Clostridia</taxon>
        <taxon>Lachnospirales</taxon>
        <taxon>Lachnospiraceae</taxon>
        <taxon>Anaerocolumna</taxon>
    </lineage>
</organism>
<dbReference type="Proteomes" id="UP000464314">
    <property type="component" value="Chromosome"/>
</dbReference>
<feature type="compositionally biased region" description="Basic and acidic residues" evidence="6">
    <location>
        <begin position="41"/>
        <end position="50"/>
    </location>
</feature>
<evidence type="ECO:0000256" key="6">
    <source>
        <dbReference type="SAM" id="MobiDB-lite"/>
    </source>
</evidence>
<dbReference type="Gene3D" id="3.40.190.10">
    <property type="entry name" value="Periplasmic binding protein-like II"/>
    <property type="match status" value="2"/>
</dbReference>
<feature type="chain" id="PRO_5027056690" evidence="7">
    <location>
        <begin position="25"/>
        <end position="347"/>
    </location>
</feature>
<evidence type="ECO:0000313" key="8">
    <source>
        <dbReference type="EMBL" id="QHQ62379.1"/>
    </source>
</evidence>
<dbReference type="PANTHER" id="PTHR43649:SF33">
    <property type="entry name" value="POLYGALACTURONAN_RHAMNOGALACTURONAN-BINDING PROTEIN YTCQ"/>
    <property type="match status" value="1"/>
</dbReference>
<keyword evidence="2 7" id="KW-0732">Signal</keyword>
<dbReference type="InterPro" id="IPR006059">
    <property type="entry name" value="SBP"/>
</dbReference>
<dbReference type="KEGG" id="anr:Ana3638_17630"/>
<evidence type="ECO:0000256" key="2">
    <source>
        <dbReference type="ARBA" id="ARBA00022729"/>
    </source>
</evidence>
<dbReference type="InterPro" id="IPR050490">
    <property type="entry name" value="Bact_solute-bd_prot1"/>
</dbReference>
<dbReference type="PANTHER" id="PTHR43649">
    <property type="entry name" value="ARABINOSE-BINDING PROTEIN-RELATED"/>
    <property type="match status" value="1"/>
</dbReference>
<keyword evidence="3" id="KW-0472">Membrane</keyword>
<feature type="signal peptide" evidence="7">
    <location>
        <begin position="1"/>
        <end position="24"/>
    </location>
</feature>
<evidence type="ECO:0000313" key="9">
    <source>
        <dbReference type="Proteomes" id="UP000464314"/>
    </source>
</evidence>
<reference evidence="8 9" key="1">
    <citation type="submission" date="2020-01" db="EMBL/GenBank/DDBJ databases">
        <title>Genome analysis of Anaerocolumna sp. CBA3638.</title>
        <authorList>
            <person name="Kim J."/>
            <person name="Roh S.W."/>
        </authorList>
    </citation>
    <scope>NUCLEOTIDE SEQUENCE [LARGE SCALE GENOMIC DNA]</scope>
    <source>
        <strain evidence="8 9">CBA3638</strain>
    </source>
</reference>
<keyword evidence="5" id="KW-0449">Lipoprotein</keyword>
<accession>A0A6P1TQ82</accession>
<dbReference type="RefSeq" id="WP_161839203.1">
    <property type="nucleotide sequence ID" value="NZ_CP048000.1"/>
</dbReference>
<evidence type="ECO:0000256" key="7">
    <source>
        <dbReference type="SAM" id="SignalP"/>
    </source>
</evidence>
<evidence type="ECO:0000256" key="3">
    <source>
        <dbReference type="ARBA" id="ARBA00023136"/>
    </source>
</evidence>
<feature type="compositionally biased region" description="Polar residues" evidence="6">
    <location>
        <begin position="52"/>
        <end position="61"/>
    </location>
</feature>
<name>A0A6P1TQ82_9FIRM</name>
<keyword evidence="1" id="KW-1003">Cell membrane</keyword>
<dbReference type="AlphaFoldDB" id="A0A6P1TQ82"/>
<protein>
    <submittedName>
        <fullName evidence="8">Extracellular solute-binding protein</fullName>
    </submittedName>
</protein>
<keyword evidence="4" id="KW-0564">Palmitate</keyword>
<sequence>MKKCIKKVLTLLLTAVLVLLTACANKGESNTLKEVQGTAEETSKTSENTKEINTAGQSNDSTEKTQYNCTITAMVFDRSNAPDGEGTVTDNRWTKWINEQMAEYGIEVKYIAVARSEELNKVNTMMASGTAADIMLCYTGSTVQGFYNDGGTYNLAEYINGSDKYAMLKEYLGENVIKVGTNQNGEIWSIPARRATSARTNINIRKDWLDTLNMEIPTTIDELHTVLKAFKEKDPGGVGSKNVIAASMFTDGAAGPVAHAFLKSCSDPKQYAINYIERSWIYSDEGFADYMRFLNKLYNEGLMDSEYYAHVDFSQTQKEYFVNGTLGVWEYDVNGNVDTLREGYCRT</sequence>
<dbReference type="PROSITE" id="PS51257">
    <property type="entry name" value="PROKAR_LIPOPROTEIN"/>
    <property type="match status" value="1"/>
</dbReference>
<gene>
    <name evidence="8" type="ORF">Ana3638_17630</name>
</gene>